<reference evidence="1" key="1">
    <citation type="submission" date="2022-08" db="EMBL/GenBank/DDBJ databases">
        <title>Genome Sequence of Pycnoporus sanguineus.</title>
        <authorList>
            <person name="Buettner E."/>
        </authorList>
    </citation>
    <scope>NUCLEOTIDE SEQUENCE</scope>
    <source>
        <strain evidence="1">CG-C14</strain>
    </source>
</reference>
<evidence type="ECO:0000313" key="1">
    <source>
        <dbReference type="EMBL" id="KAJ3005458.1"/>
    </source>
</evidence>
<name>A0ACC1Q107_9APHY</name>
<proteinExistence type="predicted"/>
<accession>A0ACC1Q107</accession>
<gene>
    <name evidence="1" type="ORF">NUW54_g4332</name>
</gene>
<evidence type="ECO:0000313" key="2">
    <source>
        <dbReference type="Proteomes" id="UP001144978"/>
    </source>
</evidence>
<keyword evidence="2" id="KW-1185">Reference proteome</keyword>
<protein>
    <submittedName>
        <fullName evidence="1">Uncharacterized protein</fullName>
    </submittedName>
</protein>
<organism evidence="1 2">
    <name type="scientific">Trametes sanguinea</name>
    <dbReference type="NCBI Taxonomy" id="158606"/>
    <lineage>
        <taxon>Eukaryota</taxon>
        <taxon>Fungi</taxon>
        <taxon>Dikarya</taxon>
        <taxon>Basidiomycota</taxon>
        <taxon>Agaricomycotina</taxon>
        <taxon>Agaricomycetes</taxon>
        <taxon>Polyporales</taxon>
        <taxon>Polyporaceae</taxon>
        <taxon>Trametes</taxon>
    </lineage>
</organism>
<dbReference type="Proteomes" id="UP001144978">
    <property type="component" value="Unassembled WGS sequence"/>
</dbReference>
<dbReference type="EMBL" id="JANSHE010000980">
    <property type="protein sequence ID" value="KAJ3005458.1"/>
    <property type="molecule type" value="Genomic_DNA"/>
</dbReference>
<sequence>MAVQSKLVPTKEQLARVANVYARHRPLVQRGLTVAFVFYVISSTYRSFAARPTGSSPSPSRRRGKGKGGDASKPRVAIDAVFYQRLSRILRIVIPSIRSKEALLLCMHSSLLIFRTVISLYVAALDGKIVASLVRAQPGPFLLNILKWLLVAVPATWTNSWLSYVQNKLALAYRTRLTQEVMRQYLGDEKDPQDLKVFYKLANLDDRIKNPDQMITHDIQRFSTHLAAIYANVAKPVLDVILYNYQLSQNVGAEGLVLLTLLVQASAALRKPLNLMSPIPY</sequence>
<comment type="caution">
    <text evidence="1">The sequence shown here is derived from an EMBL/GenBank/DDBJ whole genome shotgun (WGS) entry which is preliminary data.</text>
</comment>